<protein>
    <submittedName>
        <fullName evidence="1">Ankyrin repeat protein</fullName>
    </submittedName>
</protein>
<sequence length="1110" mass="123104">MSQQLANENYTVGWICAIATERVAAQAFLDEEHAEPSFVAERDDNDYTLGRIGKHNVVIAALPDGEYGIASATGVATDMLHSFPNIRIGLMVGIGGGAPSPRNDIRLGDIVVSAPRDGRGGVFQYDFGKAIQDQAFRTTGFLEQPPTVLRTAVSGLKAQHEINGHQLQEAIKEALNRKPRLRKRYSQPDPLSDRLYRSDFIHPSGDETDCATSCGYDSSRMIARPPREEEDDNPAIHYGLVASANRLMKDALVRDKLAQEKGVLCFEMEAAGLMNRFPCLVIRGVCDYSDTHKNKEWRGYAAMAAAAYAKDLLKRIAPNKVEAEKKMAELLGDVKEQLSNIQNTANETSDKIESLQAENLVMEIRKWLAPPDASSNFNRARSQHQQGTSQWLLQSDIYQKWKGKSDPNTFLWLNGIPGCGKTILSSSIIADLDANPASSSGLLFFYFDFSDTEKQTVRQALRSLISQLYSKQHDTRKEVHRLFSSCNSGGRQPSDGELLSLFQSMAKETCELWIVLDALDECEARNGNSANRLLSWIKSLHNTASSIHLLVTSRPEQHLKADIEQWANDEDVISLQGNLVEDDIALYVKNEVSRMKRWHQRQDIQHEIQQALTEKAGAMFRWVSCQVDMLQNCLDPLAIRRELSSLPRTLDETYARILRQLRPEHVPYATRLLQFLTYSERPLQLEEAVDAIAVDTTRRPGFKPENRMPSPDEITRYCSGLVVVVSRPNIYGRHIAREIQLAHFSVQEYLRSDRLQPELARELNESASRTAMAEVCLYYLLDLDHSLARDAAKLYPTYLAHYSAQYWVRNAKVAEICNREALPAVKEYLSSPKAFGFGFNLYPPEPKMSRKLPEENPMYYAALGGLVFSVWTCIQDGADVNAQGGEYHNALQAASNGGHRETVQLLLQNGADVNKQGGFFGNALQVASFRGQVETVKLLLMKGANVNIQGGVYGNALQAASRCGHGEIVEMLLSMGADINAKGGLYGTALQAASGRGNERIVLTLLSKGADVNIEGGWDGTALCAASLNGNERVVKMLLDKGANVHANVHSNGGERINALDAALLSGYGKIAEMLLEKGAKNSNNVTKRYGNHKGLLSRAKIGMFLLTYY</sequence>
<proteinExistence type="predicted"/>
<accession>A0ACC3ZDY2</accession>
<reference evidence="1 2" key="1">
    <citation type="journal article" date="2020" name="Phytopathology">
        <title>Genome Sequence Resources of Colletotrichum truncatum, C. plurivorum, C. musicola, and C. sojae: Four Species Pathogenic to Soybean (Glycine max).</title>
        <authorList>
            <person name="Rogerio F."/>
            <person name="Boufleur T.R."/>
            <person name="Ciampi-Guillardi M."/>
            <person name="Sukno S.A."/>
            <person name="Thon M.R."/>
            <person name="Massola Junior N.S."/>
            <person name="Baroncelli R."/>
        </authorList>
    </citation>
    <scope>NUCLEOTIDE SEQUENCE [LARGE SCALE GENOMIC DNA]</scope>
    <source>
        <strain evidence="1 2">CMES1059</strain>
    </source>
</reference>
<dbReference type="EMBL" id="VUJX02000001">
    <property type="protein sequence ID" value="KAL0942332.1"/>
    <property type="molecule type" value="Genomic_DNA"/>
</dbReference>
<gene>
    <name evidence="1" type="ORF">CTRU02_200218</name>
</gene>
<name>A0ACC3ZDY2_COLTU</name>
<keyword evidence="2" id="KW-1185">Reference proteome</keyword>
<evidence type="ECO:0000313" key="1">
    <source>
        <dbReference type="EMBL" id="KAL0942332.1"/>
    </source>
</evidence>
<comment type="caution">
    <text evidence="1">The sequence shown here is derived from an EMBL/GenBank/DDBJ whole genome shotgun (WGS) entry which is preliminary data.</text>
</comment>
<evidence type="ECO:0000313" key="2">
    <source>
        <dbReference type="Proteomes" id="UP000805649"/>
    </source>
</evidence>
<organism evidence="1 2">
    <name type="scientific">Colletotrichum truncatum</name>
    <name type="common">Anthracnose fungus</name>
    <name type="synonym">Colletotrichum capsici</name>
    <dbReference type="NCBI Taxonomy" id="5467"/>
    <lineage>
        <taxon>Eukaryota</taxon>
        <taxon>Fungi</taxon>
        <taxon>Dikarya</taxon>
        <taxon>Ascomycota</taxon>
        <taxon>Pezizomycotina</taxon>
        <taxon>Sordariomycetes</taxon>
        <taxon>Hypocreomycetidae</taxon>
        <taxon>Glomerellales</taxon>
        <taxon>Glomerellaceae</taxon>
        <taxon>Colletotrichum</taxon>
        <taxon>Colletotrichum truncatum species complex</taxon>
    </lineage>
</organism>
<dbReference type="Proteomes" id="UP000805649">
    <property type="component" value="Unassembled WGS sequence"/>
</dbReference>